<evidence type="ECO:0000256" key="5">
    <source>
        <dbReference type="ARBA" id="ARBA00022989"/>
    </source>
</evidence>
<evidence type="ECO:0000256" key="3">
    <source>
        <dbReference type="ARBA" id="ARBA00022519"/>
    </source>
</evidence>
<feature type="transmembrane region" description="Helical" evidence="12">
    <location>
        <begin position="6"/>
        <end position="24"/>
    </location>
</feature>
<dbReference type="HAMAP" id="MF_00454">
    <property type="entry name" value="FluC"/>
    <property type="match status" value="1"/>
</dbReference>
<feature type="transmembrane region" description="Helical" evidence="12">
    <location>
        <begin position="99"/>
        <end position="122"/>
    </location>
</feature>
<evidence type="ECO:0000256" key="11">
    <source>
        <dbReference type="ARBA" id="ARBA00035585"/>
    </source>
</evidence>
<comment type="catalytic activity">
    <reaction evidence="11">
        <text>fluoride(in) = fluoride(out)</text>
        <dbReference type="Rhea" id="RHEA:76159"/>
        <dbReference type="ChEBI" id="CHEBI:17051"/>
    </reaction>
    <physiologicalReaction direction="left-to-right" evidence="11">
        <dbReference type="Rhea" id="RHEA:76160"/>
    </physiologicalReaction>
</comment>
<evidence type="ECO:0000256" key="2">
    <source>
        <dbReference type="ARBA" id="ARBA00022475"/>
    </source>
</evidence>
<dbReference type="Pfam" id="PF02537">
    <property type="entry name" value="CRCB"/>
    <property type="match status" value="1"/>
</dbReference>
<gene>
    <name evidence="12 13" type="primary">crcB</name>
    <name evidence="12" type="synonym">fluC</name>
    <name evidence="13" type="ORF">EMQ25_10665</name>
</gene>
<dbReference type="GO" id="GO:0005886">
    <property type="term" value="C:plasma membrane"/>
    <property type="evidence" value="ECO:0007669"/>
    <property type="project" value="UniProtKB-SubCell"/>
</dbReference>
<keyword evidence="6 12" id="KW-0915">Sodium</keyword>
<keyword evidence="12" id="KW-0479">Metal-binding</keyword>
<evidence type="ECO:0000256" key="8">
    <source>
        <dbReference type="ARBA" id="ARBA00023136"/>
    </source>
</evidence>
<keyword evidence="12" id="KW-0813">Transport</keyword>
<dbReference type="EMBL" id="RZNJ01000003">
    <property type="protein sequence ID" value="RUT31308.1"/>
    <property type="molecule type" value="Genomic_DNA"/>
</dbReference>
<sequence>MTLTTTLLAIAAGGAIGGALRMLLAEAVQRRTKSPFPFGTLMVNASGALAIGLLAGVAGPAPWAPHWLFLITGILGSYTTVSAFSLQTLVLARTGRMDLALLNIGLSLGLCLGLVGLGFWLAGRLWGL</sequence>
<dbReference type="PANTHER" id="PTHR28259:SF1">
    <property type="entry name" value="FLUORIDE EXPORT PROTEIN 1-RELATED"/>
    <property type="match status" value="1"/>
</dbReference>
<keyword evidence="2 12" id="KW-1003">Cell membrane</keyword>
<comment type="activity regulation">
    <text evidence="12">Na(+) is not transported, but it plays an essential structural role and its presence is essential for fluoride channel function.</text>
</comment>
<keyword evidence="7 12" id="KW-0406">Ion transport</keyword>
<accession>A0A433XBD2</accession>
<dbReference type="Proteomes" id="UP000281547">
    <property type="component" value="Unassembled WGS sequence"/>
</dbReference>
<keyword evidence="5 12" id="KW-1133">Transmembrane helix</keyword>
<reference evidence="13 14" key="1">
    <citation type="journal article" date="2016" name="Int. J. Syst. Evol. Microbiol.">
        <title>Arsenicitalea aurantiaca gen. nov., sp. nov., a new member of the family Hyphomicrobiaceae, isolated from high-arsenic sediment.</title>
        <authorList>
            <person name="Mu Y."/>
            <person name="Zhou L."/>
            <person name="Zeng X.C."/>
            <person name="Liu L."/>
            <person name="Pan Y."/>
            <person name="Chen X."/>
            <person name="Wang J."/>
            <person name="Li S."/>
            <person name="Li W.J."/>
            <person name="Wang Y."/>
        </authorList>
    </citation>
    <scope>NUCLEOTIDE SEQUENCE [LARGE SCALE GENOMIC DNA]</scope>
    <source>
        <strain evidence="13 14">42-50</strain>
    </source>
</reference>
<evidence type="ECO:0000313" key="13">
    <source>
        <dbReference type="EMBL" id="RUT31308.1"/>
    </source>
</evidence>
<dbReference type="RefSeq" id="WP_127188553.1">
    <property type="nucleotide sequence ID" value="NZ_RZNJ01000003.1"/>
</dbReference>
<comment type="subcellular location">
    <subcellularLocation>
        <location evidence="1 12">Cell membrane</location>
        <topology evidence="1 12">Multi-pass membrane protein</topology>
    </subcellularLocation>
</comment>
<dbReference type="GO" id="GO:0062054">
    <property type="term" value="F:fluoride channel activity"/>
    <property type="evidence" value="ECO:0007669"/>
    <property type="project" value="UniProtKB-UniRule"/>
</dbReference>
<evidence type="ECO:0000256" key="1">
    <source>
        <dbReference type="ARBA" id="ARBA00004651"/>
    </source>
</evidence>
<dbReference type="GO" id="GO:0046872">
    <property type="term" value="F:metal ion binding"/>
    <property type="evidence" value="ECO:0007669"/>
    <property type="project" value="UniProtKB-KW"/>
</dbReference>
<comment type="function">
    <text evidence="12">Fluoride-specific ion channel. Important for reducing fluoride concentration in the cell, thus reducing its toxicity.</text>
</comment>
<organism evidence="13 14">
    <name type="scientific">Arsenicitalea aurantiaca</name>
    <dbReference type="NCBI Taxonomy" id="1783274"/>
    <lineage>
        <taxon>Bacteria</taxon>
        <taxon>Pseudomonadati</taxon>
        <taxon>Pseudomonadota</taxon>
        <taxon>Alphaproteobacteria</taxon>
        <taxon>Hyphomicrobiales</taxon>
        <taxon>Devosiaceae</taxon>
        <taxon>Arsenicitalea</taxon>
    </lineage>
</organism>
<feature type="binding site" evidence="12">
    <location>
        <position position="76"/>
    </location>
    <ligand>
        <name>Na(+)</name>
        <dbReference type="ChEBI" id="CHEBI:29101"/>
        <note>structural</note>
    </ligand>
</feature>
<dbReference type="GO" id="GO:0140114">
    <property type="term" value="P:cellular detoxification of fluoride"/>
    <property type="evidence" value="ECO:0007669"/>
    <property type="project" value="UniProtKB-UniRule"/>
</dbReference>
<keyword evidence="14" id="KW-1185">Reference proteome</keyword>
<evidence type="ECO:0000256" key="9">
    <source>
        <dbReference type="ARBA" id="ARBA00023303"/>
    </source>
</evidence>
<feature type="transmembrane region" description="Helical" evidence="12">
    <location>
        <begin position="67"/>
        <end position="92"/>
    </location>
</feature>
<evidence type="ECO:0000256" key="6">
    <source>
        <dbReference type="ARBA" id="ARBA00023053"/>
    </source>
</evidence>
<comment type="caution">
    <text evidence="13">The sequence shown here is derived from an EMBL/GenBank/DDBJ whole genome shotgun (WGS) entry which is preliminary data.</text>
</comment>
<keyword evidence="3" id="KW-0997">Cell inner membrane</keyword>
<dbReference type="AlphaFoldDB" id="A0A433XBD2"/>
<dbReference type="NCBIfam" id="TIGR00494">
    <property type="entry name" value="crcB"/>
    <property type="match status" value="1"/>
</dbReference>
<name>A0A433XBD2_9HYPH</name>
<dbReference type="PANTHER" id="PTHR28259">
    <property type="entry name" value="FLUORIDE EXPORT PROTEIN 1-RELATED"/>
    <property type="match status" value="1"/>
</dbReference>
<evidence type="ECO:0000256" key="10">
    <source>
        <dbReference type="ARBA" id="ARBA00035120"/>
    </source>
</evidence>
<feature type="transmembrane region" description="Helical" evidence="12">
    <location>
        <begin position="36"/>
        <end position="61"/>
    </location>
</feature>
<keyword evidence="9 12" id="KW-0407">Ion channel</keyword>
<keyword evidence="4 12" id="KW-0812">Transmembrane</keyword>
<evidence type="ECO:0000313" key="14">
    <source>
        <dbReference type="Proteomes" id="UP000281547"/>
    </source>
</evidence>
<proteinExistence type="inferred from homology"/>
<keyword evidence="8 12" id="KW-0472">Membrane</keyword>
<feature type="binding site" evidence="12">
    <location>
        <position position="79"/>
    </location>
    <ligand>
        <name>Na(+)</name>
        <dbReference type="ChEBI" id="CHEBI:29101"/>
        <note>structural</note>
    </ligand>
</feature>
<dbReference type="OrthoDB" id="9806299at2"/>
<evidence type="ECO:0000256" key="12">
    <source>
        <dbReference type="HAMAP-Rule" id="MF_00454"/>
    </source>
</evidence>
<comment type="similarity">
    <text evidence="10 12">Belongs to the fluoride channel Fluc/FEX (TC 1.A.43) family.</text>
</comment>
<evidence type="ECO:0000256" key="7">
    <source>
        <dbReference type="ARBA" id="ARBA00023065"/>
    </source>
</evidence>
<protein>
    <recommendedName>
        <fullName evidence="12">Fluoride-specific ion channel FluC</fullName>
    </recommendedName>
</protein>
<evidence type="ECO:0000256" key="4">
    <source>
        <dbReference type="ARBA" id="ARBA00022692"/>
    </source>
</evidence>
<dbReference type="InterPro" id="IPR003691">
    <property type="entry name" value="FluC"/>
</dbReference>